<proteinExistence type="predicted"/>
<reference evidence="1" key="1">
    <citation type="submission" date="2021-10" db="EMBL/GenBank/DDBJ databases">
        <title>De novo Genome Assembly of Clathrus columnatus (Basidiomycota, Fungi) Using Illumina and Nanopore Sequence Data.</title>
        <authorList>
            <person name="Ogiso-Tanaka E."/>
            <person name="Itagaki H."/>
            <person name="Hosoya T."/>
            <person name="Hosaka K."/>
        </authorList>
    </citation>
    <scope>NUCLEOTIDE SEQUENCE</scope>
    <source>
        <strain evidence="1">MO-923</strain>
    </source>
</reference>
<gene>
    <name evidence="1" type="ORF">Clacol_005202</name>
</gene>
<evidence type="ECO:0000313" key="2">
    <source>
        <dbReference type="Proteomes" id="UP001050691"/>
    </source>
</evidence>
<protein>
    <submittedName>
        <fullName evidence="1">Uncharacterized protein</fullName>
    </submittedName>
</protein>
<comment type="caution">
    <text evidence="1">The sequence shown here is derived from an EMBL/GenBank/DDBJ whole genome shotgun (WGS) entry which is preliminary data.</text>
</comment>
<dbReference type="AlphaFoldDB" id="A0AAV5ACW4"/>
<sequence length="164" mass="18667">MDLNLFSLISRHHIHENNYHILWNSVLTYHFPIDLGYGVTLFQTSISGEEVKTNRLMVVKVKKQKRDNIVLVVVIAMHPDDKWLEKAVEELTEIMKEASKRTHLPTVYGIVGSSMFFVYKLEKSGPPEPQCVFGPSNPGCPSSLDYMTNLAAMINEMATRSIQE</sequence>
<name>A0AAV5ACW4_9AGAM</name>
<dbReference type="Proteomes" id="UP001050691">
    <property type="component" value="Unassembled WGS sequence"/>
</dbReference>
<evidence type="ECO:0000313" key="1">
    <source>
        <dbReference type="EMBL" id="GJJ10973.1"/>
    </source>
</evidence>
<keyword evidence="2" id="KW-1185">Reference proteome</keyword>
<dbReference type="EMBL" id="BPWL01000006">
    <property type="protein sequence ID" value="GJJ10973.1"/>
    <property type="molecule type" value="Genomic_DNA"/>
</dbReference>
<organism evidence="1 2">
    <name type="scientific">Clathrus columnatus</name>
    <dbReference type="NCBI Taxonomy" id="1419009"/>
    <lineage>
        <taxon>Eukaryota</taxon>
        <taxon>Fungi</taxon>
        <taxon>Dikarya</taxon>
        <taxon>Basidiomycota</taxon>
        <taxon>Agaricomycotina</taxon>
        <taxon>Agaricomycetes</taxon>
        <taxon>Phallomycetidae</taxon>
        <taxon>Phallales</taxon>
        <taxon>Clathraceae</taxon>
        <taxon>Clathrus</taxon>
    </lineage>
</organism>
<accession>A0AAV5ACW4</accession>